<dbReference type="InterPro" id="IPR055066">
    <property type="entry name" value="AASDHPPT_N"/>
</dbReference>
<dbReference type="RefSeq" id="WP_242936707.1">
    <property type="nucleotide sequence ID" value="NZ_CP094326.1"/>
</dbReference>
<dbReference type="PANTHER" id="PTHR12215:SF10">
    <property type="entry name" value="L-AMINOADIPATE-SEMIALDEHYDE DEHYDROGENASE-PHOSPHOPANTETHEINYL TRANSFERASE"/>
    <property type="match status" value="1"/>
</dbReference>
<accession>A0ABY3YKM1</accession>
<feature type="domain" description="4'-phosphopantetheinyl transferase N-terminal" evidence="4">
    <location>
        <begin position="39"/>
        <end position="121"/>
    </location>
</feature>
<evidence type="ECO:0000256" key="1">
    <source>
        <dbReference type="ARBA" id="ARBA00010990"/>
    </source>
</evidence>
<evidence type="ECO:0000259" key="3">
    <source>
        <dbReference type="Pfam" id="PF01648"/>
    </source>
</evidence>
<comment type="similarity">
    <text evidence="1">Belongs to the P-Pant transferase superfamily. Gsp/Sfp/HetI/AcpT family.</text>
</comment>
<evidence type="ECO:0000313" key="5">
    <source>
        <dbReference type="EMBL" id="UNY98300.1"/>
    </source>
</evidence>
<dbReference type="EMBL" id="CP094326">
    <property type="protein sequence ID" value="UNY98300.1"/>
    <property type="molecule type" value="Genomic_DNA"/>
</dbReference>
<proteinExistence type="inferred from homology"/>
<dbReference type="Proteomes" id="UP000829476">
    <property type="component" value="Chromosome"/>
</dbReference>
<dbReference type="SUPFAM" id="SSF56214">
    <property type="entry name" value="4'-phosphopantetheinyl transferase"/>
    <property type="match status" value="2"/>
</dbReference>
<dbReference type="Gene3D" id="3.90.470.20">
    <property type="entry name" value="4'-phosphopantetheinyl transferase domain"/>
    <property type="match status" value="2"/>
</dbReference>
<keyword evidence="2 5" id="KW-0808">Transferase</keyword>
<dbReference type="Pfam" id="PF22624">
    <property type="entry name" value="AASDHPPT_N"/>
    <property type="match status" value="1"/>
</dbReference>
<feature type="domain" description="4'-phosphopantetheinyl transferase" evidence="3">
    <location>
        <begin position="127"/>
        <end position="206"/>
    </location>
</feature>
<gene>
    <name evidence="5" type="ORF">MQE36_14555</name>
</gene>
<sequence>MSFTSKISFENLSSFQNIRISSGKNLILFTKVDKELCLDEWDYYLNFLPEFLQKDIIKYYRWQDRQNTLFGKLLIYAGYYMIYNRKIDFNNYSKSAYGKPQMENIGFEFNISHSGEMVVCAFSKEKVGIDIEQIIDIDIECFNSVFTSDEFKEIKSKKGFKFYEYWTAKEAVVKAIGLGLSLPLSEIRIMRDYVSYKDIKWFKEKIIFDNYFCTNVSPVKSVKSDIIEVKF</sequence>
<protein>
    <submittedName>
        <fullName evidence="5">4'-phosphopantetheinyl transferase superfamily protein</fullName>
    </submittedName>
</protein>
<reference evidence="5 6" key="1">
    <citation type="journal article" date="2018" name="Int. J. Syst. Evol. Microbiol.">
        <title>Zhouia spongiae sp. nov., isolated from a marine sponge.</title>
        <authorList>
            <person name="Zhuang L."/>
            <person name="Lin B."/>
            <person name="Qin F."/>
            <person name="Luo L."/>
        </authorList>
    </citation>
    <scope>NUCLEOTIDE SEQUENCE [LARGE SCALE GENOMIC DNA]</scope>
    <source>
        <strain evidence="5 6">HN-Y44</strain>
    </source>
</reference>
<organism evidence="5 6">
    <name type="scientific">Zhouia spongiae</name>
    <dbReference type="NCBI Taxonomy" id="2202721"/>
    <lineage>
        <taxon>Bacteria</taxon>
        <taxon>Pseudomonadati</taxon>
        <taxon>Bacteroidota</taxon>
        <taxon>Flavobacteriia</taxon>
        <taxon>Flavobacteriales</taxon>
        <taxon>Flavobacteriaceae</taxon>
        <taxon>Zhouia</taxon>
    </lineage>
</organism>
<dbReference type="Pfam" id="PF01648">
    <property type="entry name" value="ACPS"/>
    <property type="match status" value="1"/>
</dbReference>
<dbReference type="GO" id="GO:0016740">
    <property type="term" value="F:transferase activity"/>
    <property type="evidence" value="ECO:0007669"/>
    <property type="project" value="UniProtKB-KW"/>
</dbReference>
<name>A0ABY3YKM1_9FLAO</name>
<evidence type="ECO:0000313" key="6">
    <source>
        <dbReference type="Proteomes" id="UP000829476"/>
    </source>
</evidence>
<dbReference type="InterPro" id="IPR037143">
    <property type="entry name" value="4-PPantetheinyl_Trfase_dom_sf"/>
</dbReference>
<dbReference type="PANTHER" id="PTHR12215">
    <property type="entry name" value="PHOSPHOPANTETHEINE TRANSFERASE"/>
    <property type="match status" value="1"/>
</dbReference>
<dbReference type="InterPro" id="IPR008278">
    <property type="entry name" value="4-PPantetheinyl_Trfase_dom"/>
</dbReference>
<evidence type="ECO:0000259" key="4">
    <source>
        <dbReference type="Pfam" id="PF22624"/>
    </source>
</evidence>
<keyword evidence="6" id="KW-1185">Reference proteome</keyword>
<evidence type="ECO:0000256" key="2">
    <source>
        <dbReference type="ARBA" id="ARBA00022679"/>
    </source>
</evidence>
<dbReference type="InterPro" id="IPR050559">
    <property type="entry name" value="P-Pant_transferase_sf"/>
</dbReference>